<feature type="domain" description="GmrSD restriction endonucleases N-terminal" evidence="2">
    <location>
        <begin position="8"/>
        <end position="223"/>
    </location>
</feature>
<evidence type="ECO:0000256" key="1">
    <source>
        <dbReference type="SAM" id="MobiDB-lite"/>
    </source>
</evidence>
<dbReference type="InterPro" id="IPR011089">
    <property type="entry name" value="GmrSD_C"/>
</dbReference>
<dbReference type="Proteomes" id="UP001195483">
    <property type="component" value="Unassembled WGS sequence"/>
</dbReference>
<keyword evidence="5" id="KW-1185">Reference proteome</keyword>
<dbReference type="Pfam" id="PF03235">
    <property type="entry name" value="GmrSD_N"/>
    <property type="match status" value="1"/>
</dbReference>
<organism evidence="4 5">
    <name type="scientific">Potamilus streckersoni</name>
    <dbReference type="NCBI Taxonomy" id="2493646"/>
    <lineage>
        <taxon>Eukaryota</taxon>
        <taxon>Metazoa</taxon>
        <taxon>Spiralia</taxon>
        <taxon>Lophotrochozoa</taxon>
        <taxon>Mollusca</taxon>
        <taxon>Bivalvia</taxon>
        <taxon>Autobranchia</taxon>
        <taxon>Heteroconchia</taxon>
        <taxon>Palaeoheterodonta</taxon>
        <taxon>Unionida</taxon>
        <taxon>Unionoidea</taxon>
        <taxon>Unionidae</taxon>
        <taxon>Ambleminae</taxon>
        <taxon>Lampsilini</taxon>
        <taxon>Potamilus</taxon>
    </lineage>
</organism>
<evidence type="ECO:0000259" key="3">
    <source>
        <dbReference type="Pfam" id="PF07510"/>
    </source>
</evidence>
<dbReference type="EMBL" id="JAEAOA010001141">
    <property type="protein sequence ID" value="KAK3606796.1"/>
    <property type="molecule type" value="Genomic_DNA"/>
</dbReference>
<name>A0AAE0W9W0_9BIVA</name>
<gene>
    <name evidence="4" type="ORF">CHS0354_018390</name>
</gene>
<protein>
    <recommendedName>
        <fullName evidence="6">DUF262 domain-containing protein</fullName>
    </recommendedName>
</protein>
<evidence type="ECO:0008006" key="6">
    <source>
        <dbReference type="Google" id="ProtNLM"/>
    </source>
</evidence>
<dbReference type="PANTHER" id="PTHR35149:SF2">
    <property type="entry name" value="DUF262 DOMAIN-CONTAINING PROTEIN"/>
    <property type="match status" value="1"/>
</dbReference>
<feature type="region of interest" description="Disordered" evidence="1">
    <location>
        <begin position="570"/>
        <end position="591"/>
    </location>
</feature>
<sequence>MDKLKLCNLFRGRSFKIPDYQRDYAWEEKQLKDFTEDLDALATDDSIKSHYIGTVVTFTSADRKIDYNNKKQMQVHDVVDGQQRLTTICLYISIIIKSLTEKNVSKYDRLTLLFLHDGYKSRLTLNEDSLQNLFFQLIKQGNPRTPIDTPSGVRLQKAYSYLSDHLNKKEAAKLKELLNTLLKKVVLTYYTIEEESEIGMSFELMNSRGKDLSVLELLKNYFMYWIHRNSGNDKDKLTKKVNDNWRFVYKNIGDCSGNDEQCLRIAWTLCFDHTPKNWKRYDGFKERIPLRYFSEPQNKEAVKEILADFTDKLAEVSRYYSIIVSPTEKNTPDEEELKWLIKIRNIGNLANFFPLIVAARAREKNEIERKLYIKLLEALERYAYRKSHRAVCLILLGKDLFENKTKLEDIINLIDGLTQRYYSTSNFKEALEKPSHWYSRSRLLKYTLFEYEIHLKKQKPCIAWEDKDISIEHILPQTLDEGSQWLTDWNNENDIKTYLHDIGNLVLTRDNTSLSNKEFNDKKGKPGEGTGYSNSDIRQERRIASFDKWDKDAVEKRRNEIIEWITDRWKLPDNTPSSSIPDSSDTDDDSI</sequence>
<evidence type="ECO:0000313" key="5">
    <source>
        <dbReference type="Proteomes" id="UP001195483"/>
    </source>
</evidence>
<dbReference type="PANTHER" id="PTHR35149">
    <property type="entry name" value="SLL5132 PROTEIN"/>
    <property type="match status" value="1"/>
</dbReference>
<feature type="region of interest" description="Disordered" evidence="1">
    <location>
        <begin position="516"/>
        <end position="536"/>
    </location>
</feature>
<dbReference type="Pfam" id="PF07510">
    <property type="entry name" value="GmrSD_C"/>
    <property type="match status" value="1"/>
</dbReference>
<dbReference type="AlphaFoldDB" id="A0AAE0W9W0"/>
<dbReference type="InterPro" id="IPR004919">
    <property type="entry name" value="GmrSD_N"/>
</dbReference>
<proteinExistence type="predicted"/>
<evidence type="ECO:0000259" key="2">
    <source>
        <dbReference type="Pfam" id="PF03235"/>
    </source>
</evidence>
<reference evidence="4" key="2">
    <citation type="journal article" date="2021" name="Genome Biol. Evol.">
        <title>Developing a high-quality reference genome for a parasitic bivalve with doubly uniparental inheritance (Bivalvia: Unionida).</title>
        <authorList>
            <person name="Smith C.H."/>
        </authorList>
    </citation>
    <scope>NUCLEOTIDE SEQUENCE</scope>
    <source>
        <strain evidence="4">CHS0354</strain>
        <tissue evidence="4">Mantle</tissue>
    </source>
</reference>
<reference evidence="4" key="1">
    <citation type="journal article" date="2021" name="Genome Biol. Evol.">
        <title>A High-Quality Reference Genome for a Parasitic Bivalve with Doubly Uniparental Inheritance (Bivalvia: Unionida).</title>
        <authorList>
            <person name="Smith C.H."/>
        </authorList>
    </citation>
    <scope>NUCLEOTIDE SEQUENCE</scope>
    <source>
        <strain evidence="4">CHS0354</strain>
    </source>
</reference>
<accession>A0AAE0W9W0</accession>
<comment type="caution">
    <text evidence="4">The sequence shown here is derived from an EMBL/GenBank/DDBJ whole genome shotgun (WGS) entry which is preliminary data.</text>
</comment>
<feature type="domain" description="GmrSD restriction endonucleases C-terminal" evidence="3">
    <location>
        <begin position="424"/>
        <end position="564"/>
    </location>
</feature>
<reference evidence="4" key="3">
    <citation type="submission" date="2023-05" db="EMBL/GenBank/DDBJ databases">
        <authorList>
            <person name="Smith C.H."/>
        </authorList>
    </citation>
    <scope>NUCLEOTIDE SEQUENCE</scope>
    <source>
        <strain evidence="4">CHS0354</strain>
        <tissue evidence="4">Mantle</tissue>
    </source>
</reference>
<evidence type="ECO:0000313" key="4">
    <source>
        <dbReference type="EMBL" id="KAK3606796.1"/>
    </source>
</evidence>